<keyword evidence="9" id="KW-0809">Transit peptide</keyword>
<keyword evidence="11" id="KW-0496">Mitochondrion</keyword>
<protein>
    <recommendedName>
        <fullName evidence="16">Phenylalanine--tRNA ligase, mitochondrial</fullName>
        <ecNumber evidence="4">6.1.1.20</ecNumber>
    </recommendedName>
    <alternativeName>
        <fullName evidence="13">Phenylalanyl-tRNA synthetase</fullName>
    </alternativeName>
</protein>
<dbReference type="PANTHER" id="PTHR11538:SF41">
    <property type="entry name" value="PHENYLALANINE--TRNA LIGASE, MITOCHONDRIAL"/>
    <property type="match status" value="1"/>
</dbReference>
<evidence type="ECO:0000256" key="4">
    <source>
        <dbReference type="ARBA" id="ARBA00012814"/>
    </source>
</evidence>
<keyword evidence="12" id="KW-0030">Aminoacyl-tRNA synthetase</keyword>
<comment type="subunit">
    <text evidence="3">Monomer.</text>
</comment>
<dbReference type="Pfam" id="PF03147">
    <property type="entry name" value="FDX-ACB"/>
    <property type="match status" value="1"/>
</dbReference>
<dbReference type="VEuPathDB" id="VectorBase:LLONM1_005097"/>
<dbReference type="CDD" id="cd00496">
    <property type="entry name" value="PheRS_alpha_core"/>
    <property type="match status" value="1"/>
</dbReference>
<keyword evidence="21" id="KW-1185">Reference proteome</keyword>
<dbReference type="NCBIfam" id="TIGR00469">
    <property type="entry name" value="pheS_mito"/>
    <property type="match status" value="1"/>
</dbReference>
<sequence>MPGVNFAQFPRFSRVSQRIFTCSLSTKAVGETKAPSRTAIEINHRLYHPDEWTNVNPRILSFLERRIHVQPHHPLSIVRQKIVQFFGEKYRNSKGNPLFSVYDSLSPIVSVEQNFDSLLIPPDHPSRDKSQSYYFNRDYMLRAHTTVHQAELITSGLNNFLIVGDVYRRDEINSTHYPVFHQLDAVRIHTRKTLFGEADLQIMETKPRTHEEPTHQSCHTLEAVKLVEVELKDTLLGLVKSLFGDKVKYRWVETYFPFTHPSWELEIHHRDDWLEVLGCGIMRHAILDRCGHKDAIGIAFGLGLERIAMALYQIPDIRLFWSRDSGFLSQFHDNALPGLTYKSVSVYPQCTNDVSFWLPGTSAAESFDPNDLYDEVRSVGGDIVEQVHLQDKFTHPKSGRTSMCFRIIYRHMERTLTQAEVNEVHAKIAQNLAEKFNVEIR</sequence>
<dbReference type="EC" id="6.1.1.20" evidence="4"/>
<dbReference type="InterPro" id="IPR045864">
    <property type="entry name" value="aa-tRNA-synth_II/BPL/LPL"/>
</dbReference>
<comment type="similarity">
    <text evidence="2">Belongs to the class-II aminoacyl-tRNA synthetase family.</text>
</comment>
<dbReference type="AlphaFoldDB" id="A0A1B0CG06"/>
<evidence type="ECO:0000256" key="6">
    <source>
        <dbReference type="ARBA" id="ARBA00022741"/>
    </source>
</evidence>
<dbReference type="GO" id="GO:0004826">
    <property type="term" value="F:phenylalanine-tRNA ligase activity"/>
    <property type="evidence" value="ECO:0007669"/>
    <property type="project" value="UniProtKB-EC"/>
</dbReference>
<evidence type="ECO:0000256" key="13">
    <source>
        <dbReference type="ARBA" id="ARBA00031194"/>
    </source>
</evidence>
<dbReference type="EMBL" id="AJWK01010631">
    <property type="status" value="NOT_ANNOTATED_CDS"/>
    <property type="molecule type" value="Genomic_DNA"/>
</dbReference>
<evidence type="ECO:0000313" key="19">
    <source>
        <dbReference type="EMBL" id="MBC1175324.1"/>
    </source>
</evidence>
<evidence type="ECO:0000259" key="18">
    <source>
        <dbReference type="PROSITE" id="PS51447"/>
    </source>
</evidence>
<dbReference type="Gene3D" id="3.30.930.10">
    <property type="entry name" value="Bira Bifunctional Protein, Domain 2"/>
    <property type="match status" value="1"/>
</dbReference>
<keyword evidence="6" id="KW-0547">Nucleotide-binding</keyword>
<feature type="domain" description="FDX-ACB" evidence="18">
    <location>
        <begin position="345"/>
        <end position="441"/>
    </location>
</feature>
<accession>A0A1B0CG06</accession>
<evidence type="ECO:0000256" key="8">
    <source>
        <dbReference type="ARBA" id="ARBA00022917"/>
    </source>
</evidence>
<reference evidence="21" key="1">
    <citation type="submission" date="2012-05" db="EMBL/GenBank/DDBJ databases">
        <title>Whole Genome Assembly of Lutzomyia longipalpis.</title>
        <authorList>
            <person name="Richards S."/>
            <person name="Qu C."/>
            <person name="Dillon R."/>
            <person name="Worley K."/>
            <person name="Scherer S."/>
            <person name="Batterton M."/>
            <person name="Taylor A."/>
            <person name="Hawes A."/>
            <person name="Hernandez B."/>
            <person name="Kovar C."/>
            <person name="Mandapat C."/>
            <person name="Pham C."/>
            <person name="Qu C."/>
            <person name="Jing C."/>
            <person name="Bess C."/>
            <person name="Bandaranaike D."/>
            <person name="Ngo D."/>
            <person name="Ongeri F."/>
            <person name="Arias F."/>
            <person name="Lara F."/>
            <person name="Weissenberger G."/>
            <person name="Kamau G."/>
            <person name="Han H."/>
            <person name="Shen H."/>
            <person name="Dinh H."/>
            <person name="Khalil I."/>
            <person name="Jones J."/>
            <person name="Shafer J."/>
            <person name="Jayaseelan J."/>
            <person name="Quiroz J."/>
            <person name="Blankenburg K."/>
            <person name="Nguyen L."/>
            <person name="Jackson L."/>
            <person name="Francisco L."/>
            <person name="Tang L.-Y."/>
            <person name="Pu L.-L."/>
            <person name="Perales L."/>
            <person name="Lorensuhewa L."/>
            <person name="Munidasa M."/>
            <person name="Coyle M."/>
            <person name="Taylor M."/>
            <person name="Puazo M."/>
            <person name="Firestine M."/>
            <person name="Scheel M."/>
            <person name="Javaid M."/>
            <person name="Wang M."/>
            <person name="Li M."/>
            <person name="Tabassum N."/>
            <person name="Saada N."/>
            <person name="Osuji N."/>
            <person name="Aqrawi P."/>
            <person name="Fu Q."/>
            <person name="Thornton R."/>
            <person name="Raj R."/>
            <person name="Goodspeed R."/>
            <person name="Mata R."/>
            <person name="Najjar R."/>
            <person name="Gubbala S."/>
            <person name="Lee S."/>
            <person name="Denson S."/>
            <person name="Patil S."/>
            <person name="Macmil S."/>
            <person name="Qi S."/>
            <person name="Matskevitch T."/>
            <person name="Palculict T."/>
            <person name="Mathew T."/>
            <person name="Vee V."/>
            <person name="Velamala V."/>
            <person name="Korchina V."/>
            <person name="Cai W."/>
            <person name="Liu W."/>
            <person name="Dai W."/>
            <person name="Zou X."/>
            <person name="Zhu Y."/>
            <person name="Zhang Y."/>
            <person name="Wu Y.-Q."/>
            <person name="Xin Y."/>
            <person name="Nazarath L."/>
            <person name="Kovar C."/>
            <person name="Han Y."/>
            <person name="Muzny D."/>
            <person name="Gibbs R."/>
        </authorList>
    </citation>
    <scope>NUCLEOTIDE SEQUENCE [LARGE SCALE GENOMIC DNA]</scope>
    <source>
        <strain evidence="21">Jacobina</strain>
    </source>
</reference>
<evidence type="ECO:0000256" key="2">
    <source>
        <dbReference type="ARBA" id="ARBA00008226"/>
    </source>
</evidence>
<dbReference type="InterPro" id="IPR005121">
    <property type="entry name" value="Fdx_antiC-bd"/>
</dbReference>
<dbReference type="EMBL" id="GITU01006621">
    <property type="protein sequence ID" value="MBC1175324.1"/>
    <property type="molecule type" value="Transcribed_RNA"/>
</dbReference>
<dbReference type="Gene3D" id="3.30.70.380">
    <property type="entry name" value="Ferrodoxin-fold anticodon-binding domain"/>
    <property type="match status" value="1"/>
</dbReference>
<dbReference type="SUPFAM" id="SSF54991">
    <property type="entry name" value="Anticodon-binding domain of PheRS"/>
    <property type="match status" value="1"/>
</dbReference>
<comment type="catalytic activity">
    <reaction evidence="14">
        <text>tRNA(Phe) + L-phenylalanine + ATP = L-phenylalanyl-tRNA(Phe) + AMP + diphosphate + H(+)</text>
        <dbReference type="Rhea" id="RHEA:19413"/>
        <dbReference type="Rhea" id="RHEA-COMP:9668"/>
        <dbReference type="Rhea" id="RHEA-COMP:9699"/>
        <dbReference type="ChEBI" id="CHEBI:15378"/>
        <dbReference type="ChEBI" id="CHEBI:30616"/>
        <dbReference type="ChEBI" id="CHEBI:33019"/>
        <dbReference type="ChEBI" id="CHEBI:58095"/>
        <dbReference type="ChEBI" id="CHEBI:78442"/>
        <dbReference type="ChEBI" id="CHEBI:78531"/>
        <dbReference type="ChEBI" id="CHEBI:456215"/>
        <dbReference type="EC" id="6.1.1.20"/>
    </reaction>
</comment>
<dbReference type="Proteomes" id="UP000092461">
    <property type="component" value="Unassembled WGS sequence"/>
</dbReference>
<dbReference type="GO" id="GO:0005524">
    <property type="term" value="F:ATP binding"/>
    <property type="evidence" value="ECO:0007669"/>
    <property type="project" value="UniProtKB-KW"/>
</dbReference>
<evidence type="ECO:0000256" key="11">
    <source>
        <dbReference type="ARBA" id="ARBA00023128"/>
    </source>
</evidence>
<dbReference type="PROSITE" id="PS50862">
    <property type="entry name" value="AA_TRNA_LIGASE_II"/>
    <property type="match status" value="1"/>
</dbReference>
<dbReference type="SUPFAM" id="SSF55681">
    <property type="entry name" value="Class II aaRS and biotin synthetases"/>
    <property type="match status" value="1"/>
</dbReference>
<dbReference type="InterPro" id="IPR006195">
    <property type="entry name" value="aa-tRNA-synth_II"/>
</dbReference>
<evidence type="ECO:0000256" key="5">
    <source>
        <dbReference type="ARBA" id="ARBA00022598"/>
    </source>
</evidence>
<evidence type="ECO:0000256" key="14">
    <source>
        <dbReference type="ARBA" id="ARBA00049255"/>
    </source>
</evidence>
<dbReference type="GO" id="GO:0006432">
    <property type="term" value="P:phenylalanyl-tRNA aminoacylation"/>
    <property type="evidence" value="ECO:0007669"/>
    <property type="project" value="InterPro"/>
</dbReference>
<feature type="domain" description="Aminoacyl-transfer RNA synthetases class-II family profile" evidence="17">
    <location>
        <begin position="78"/>
        <end position="337"/>
    </location>
</feature>
<dbReference type="PROSITE" id="PS51447">
    <property type="entry name" value="FDX_ACB"/>
    <property type="match status" value="1"/>
</dbReference>
<evidence type="ECO:0000256" key="1">
    <source>
        <dbReference type="ARBA" id="ARBA00004305"/>
    </source>
</evidence>
<comment type="subcellular location">
    <subcellularLocation>
        <location evidence="1">Mitochondrion matrix</location>
    </subcellularLocation>
</comment>
<dbReference type="FunFam" id="3.30.70.380:FF:000002">
    <property type="entry name" value="phenylalanine--tRNA ligase, mitochondrial"/>
    <property type="match status" value="1"/>
</dbReference>
<evidence type="ECO:0000256" key="10">
    <source>
        <dbReference type="ARBA" id="ARBA00022990"/>
    </source>
</evidence>
<evidence type="ECO:0000256" key="7">
    <source>
        <dbReference type="ARBA" id="ARBA00022840"/>
    </source>
</evidence>
<keyword evidence="10" id="KW-0007">Acetylation</keyword>
<dbReference type="InterPro" id="IPR004530">
    <property type="entry name" value="Phe-tRNA-synth_IIc_mito"/>
</dbReference>
<dbReference type="InterPro" id="IPR036690">
    <property type="entry name" value="Fdx_antiC-bd_sf"/>
</dbReference>
<evidence type="ECO:0000256" key="15">
    <source>
        <dbReference type="ARBA" id="ARBA00060211"/>
    </source>
</evidence>
<comment type="function">
    <text evidence="15">Is responsible for the charging of tRNA(Phe) with phenylalanine in mitochondrial translation. To a lesser extent, also catalyzes direct attachment of m-Tyr (an oxidized version of Phe) to tRNA(Phe), thereby opening the way for delivery of the misacylated tRNA to the ribosome and incorporation of ROS-damaged amino acid into proteins.</text>
</comment>
<reference evidence="19" key="2">
    <citation type="journal article" date="2020" name="BMC">
        <title>Leishmania infection induces a limited differential gene expression in the sand fly midgut.</title>
        <authorList>
            <person name="Coutinho-Abreu I.V."/>
            <person name="Serafim T.D."/>
            <person name="Meneses C."/>
            <person name="Kamhawi S."/>
            <person name="Oliveira F."/>
            <person name="Valenzuela J.G."/>
        </authorList>
    </citation>
    <scope>NUCLEOTIDE SEQUENCE</scope>
    <source>
        <strain evidence="19">Jacobina</strain>
        <tissue evidence="19">Midgut</tissue>
    </source>
</reference>
<dbReference type="PANTHER" id="PTHR11538">
    <property type="entry name" value="PHENYLALANYL-TRNA SYNTHETASE"/>
    <property type="match status" value="1"/>
</dbReference>
<organism evidence="20 21">
    <name type="scientific">Lutzomyia longipalpis</name>
    <name type="common">Sand fly</name>
    <dbReference type="NCBI Taxonomy" id="7200"/>
    <lineage>
        <taxon>Eukaryota</taxon>
        <taxon>Metazoa</taxon>
        <taxon>Ecdysozoa</taxon>
        <taxon>Arthropoda</taxon>
        <taxon>Hexapoda</taxon>
        <taxon>Insecta</taxon>
        <taxon>Pterygota</taxon>
        <taxon>Neoptera</taxon>
        <taxon>Endopterygota</taxon>
        <taxon>Diptera</taxon>
        <taxon>Nematocera</taxon>
        <taxon>Psychodoidea</taxon>
        <taxon>Psychodidae</taxon>
        <taxon>Lutzomyia</taxon>
        <taxon>Lutzomyia</taxon>
    </lineage>
</organism>
<dbReference type="InterPro" id="IPR002319">
    <property type="entry name" value="Phenylalanyl-tRNA_Synthase"/>
</dbReference>
<dbReference type="VEuPathDB" id="VectorBase:LLOJ003307"/>
<evidence type="ECO:0000256" key="16">
    <source>
        <dbReference type="ARBA" id="ARBA00073229"/>
    </source>
</evidence>
<dbReference type="EnsemblMetazoa" id="LLOJ003307-RA">
    <property type="protein sequence ID" value="LLOJ003307-PA"/>
    <property type="gene ID" value="LLOJ003307"/>
</dbReference>
<dbReference type="FunFam" id="3.30.930.10:FF:000041">
    <property type="entry name" value="Phenylalanyl-tRNA synthetase 2, mitochondrial"/>
    <property type="match status" value="1"/>
</dbReference>
<evidence type="ECO:0000313" key="21">
    <source>
        <dbReference type="Proteomes" id="UP000092461"/>
    </source>
</evidence>
<evidence type="ECO:0000256" key="9">
    <source>
        <dbReference type="ARBA" id="ARBA00022946"/>
    </source>
</evidence>
<dbReference type="SMART" id="SM00896">
    <property type="entry name" value="FDX-ACB"/>
    <property type="match status" value="1"/>
</dbReference>
<reference evidence="20" key="3">
    <citation type="submission" date="2020-05" db="UniProtKB">
        <authorList>
            <consortium name="EnsemblMetazoa"/>
        </authorList>
    </citation>
    <scope>IDENTIFICATION</scope>
    <source>
        <strain evidence="20">Jacobina</strain>
    </source>
</reference>
<evidence type="ECO:0000313" key="20">
    <source>
        <dbReference type="EnsemblMetazoa" id="LLOJ003307-PA"/>
    </source>
</evidence>
<dbReference type="Pfam" id="PF01409">
    <property type="entry name" value="tRNA-synt_2d"/>
    <property type="match status" value="2"/>
</dbReference>
<keyword evidence="5 19" id="KW-0436">Ligase</keyword>
<keyword evidence="7" id="KW-0067">ATP-binding</keyword>
<name>A0A1B0CG06_LUTLO</name>
<evidence type="ECO:0000256" key="12">
    <source>
        <dbReference type="ARBA" id="ARBA00023146"/>
    </source>
</evidence>
<proteinExistence type="inferred from homology"/>
<evidence type="ECO:0000259" key="17">
    <source>
        <dbReference type="PROSITE" id="PS50862"/>
    </source>
</evidence>
<evidence type="ECO:0000256" key="3">
    <source>
        <dbReference type="ARBA" id="ARBA00011245"/>
    </source>
</evidence>
<keyword evidence="8" id="KW-0648">Protein biosynthesis</keyword>
<dbReference type="GO" id="GO:0000049">
    <property type="term" value="F:tRNA binding"/>
    <property type="evidence" value="ECO:0007669"/>
    <property type="project" value="InterPro"/>
</dbReference>
<dbReference type="GO" id="GO:0005759">
    <property type="term" value="C:mitochondrial matrix"/>
    <property type="evidence" value="ECO:0007669"/>
    <property type="project" value="UniProtKB-SubCell"/>
</dbReference>